<proteinExistence type="predicted"/>
<reference evidence="1" key="1">
    <citation type="submission" date="2017-12" db="EMBL/GenBank/DDBJ databases">
        <title>FDA dAtabase for Regulatory Grade micrObial Sequences (FDA-ARGOS): Supporting development and validation of Infectious Disease Dx tests.</title>
        <authorList>
            <person name="Hoffmann M."/>
            <person name="Allard M."/>
            <person name="Evans P."/>
            <person name="Brown E."/>
            <person name="Tallon L.J."/>
            <person name="Sadzewicz L."/>
            <person name="Sengamalay N."/>
            <person name="Ott S."/>
            <person name="Godinez A."/>
            <person name="Nagaraj S."/>
            <person name="Vavikolanu K."/>
            <person name="Aluvathingal J."/>
            <person name="Nadendla S."/>
            <person name="Hobson J."/>
            <person name="Sichtig H."/>
        </authorList>
    </citation>
    <scope>NUCLEOTIDE SEQUENCE [LARGE SCALE GENOMIC DNA]</scope>
    <source>
        <strain evidence="1">FDAARGOS_118</strain>
    </source>
</reference>
<gene>
    <name evidence="1" type="ORF">AL548_016110</name>
</gene>
<comment type="caution">
    <text evidence="1">The sequence shown here is derived from an EMBL/GenBank/DDBJ whole genome shotgun (WGS) entry which is preliminary data.</text>
</comment>
<organism evidence="1 2">
    <name type="scientific">Vibrio vulnificus</name>
    <dbReference type="NCBI Taxonomy" id="672"/>
    <lineage>
        <taxon>Bacteria</taxon>
        <taxon>Pseudomonadati</taxon>
        <taxon>Pseudomonadota</taxon>
        <taxon>Gammaproteobacteria</taxon>
        <taxon>Vibrionales</taxon>
        <taxon>Vibrionaceae</taxon>
        <taxon>Vibrio</taxon>
    </lineage>
</organism>
<protein>
    <recommendedName>
        <fullName evidence="3">DUF1851 domain-containing protein</fullName>
    </recommendedName>
</protein>
<name>A0ABX4WW81_VIBVL</name>
<dbReference type="EMBL" id="LOSH02000004">
    <property type="protein sequence ID" value="PNM67672.1"/>
    <property type="molecule type" value="Genomic_DNA"/>
</dbReference>
<keyword evidence="2" id="KW-1185">Reference proteome</keyword>
<sequence>MMKLFEFLERVTKEKFPFQINYIEWSGCVDVDVNAFTERWIVSFDEDGFVDFRIFKDIGAPDNENAELLELLFNRPQQAWLDASKDLSIEFVSPFKFMGSDGKEHEVTGLLPQFGSKYGTLIVSRKDDDESVFESTKLVGYYNSGLNPIYYDKYDRSRFIETLKDWGWVSENSKPDWLGK</sequence>
<accession>A0ABX4WW81</accession>
<evidence type="ECO:0000313" key="2">
    <source>
        <dbReference type="Proteomes" id="UP000054370"/>
    </source>
</evidence>
<evidence type="ECO:0008006" key="3">
    <source>
        <dbReference type="Google" id="ProtNLM"/>
    </source>
</evidence>
<evidence type="ECO:0000313" key="1">
    <source>
        <dbReference type="EMBL" id="PNM67672.1"/>
    </source>
</evidence>
<dbReference type="Proteomes" id="UP000054370">
    <property type="component" value="Unassembled WGS sequence"/>
</dbReference>